<accession>A0A0G4H7H9</accession>
<dbReference type="VEuPathDB" id="CryptoDB:Cvel_25032"/>
<gene>
    <name evidence="1" type="ORF">Cvel_25032</name>
</gene>
<dbReference type="EMBL" id="CDMZ01001959">
    <property type="protein sequence ID" value="CEM39823.1"/>
    <property type="molecule type" value="Genomic_DNA"/>
</dbReference>
<sequence length="97" mass="10584">MTPAANSGAEWALVIREVEVCLRLEGANSPCGSSCCMGSSIRYRLQRSQMHEDLVSPEAFPYPFVAGLPKSSLWSWTWAFPASVVANCGFLMIPSDL</sequence>
<organism evidence="1">
    <name type="scientific">Chromera velia CCMP2878</name>
    <dbReference type="NCBI Taxonomy" id="1169474"/>
    <lineage>
        <taxon>Eukaryota</taxon>
        <taxon>Sar</taxon>
        <taxon>Alveolata</taxon>
        <taxon>Colpodellida</taxon>
        <taxon>Chromeraceae</taxon>
        <taxon>Chromera</taxon>
    </lineage>
</organism>
<name>A0A0G4H7H9_9ALVE</name>
<proteinExistence type="predicted"/>
<dbReference type="AlphaFoldDB" id="A0A0G4H7H9"/>
<reference evidence="1" key="1">
    <citation type="submission" date="2014-11" db="EMBL/GenBank/DDBJ databases">
        <authorList>
            <person name="Otto D Thomas"/>
            <person name="Naeem Raeece"/>
        </authorList>
    </citation>
    <scope>NUCLEOTIDE SEQUENCE</scope>
</reference>
<protein>
    <submittedName>
        <fullName evidence="1">Uncharacterized protein</fullName>
    </submittedName>
</protein>
<evidence type="ECO:0000313" key="1">
    <source>
        <dbReference type="EMBL" id="CEM39823.1"/>
    </source>
</evidence>